<evidence type="ECO:0008006" key="3">
    <source>
        <dbReference type="Google" id="ProtNLM"/>
    </source>
</evidence>
<dbReference type="EMBL" id="CP026995">
    <property type="protein sequence ID" value="QLH06931.1"/>
    <property type="molecule type" value="Genomic_DNA"/>
</dbReference>
<dbReference type="Proteomes" id="UP000509478">
    <property type="component" value="Chromosome"/>
</dbReference>
<name>A0A7D5M656_9ARCH</name>
<dbReference type="OrthoDB" id="385168at2157"/>
<dbReference type="GeneID" id="56067927"/>
<dbReference type="Pfam" id="PF18728">
    <property type="entry name" value="HEPN_AbiV"/>
    <property type="match status" value="1"/>
</dbReference>
<dbReference type="AlphaFoldDB" id="A0A7D5M656"/>
<dbReference type="RefSeq" id="WP_179370792.1">
    <property type="nucleotide sequence ID" value="NZ_CP026995.1"/>
</dbReference>
<sequence>MTNGDWSFKQSREQAKKAIANLLINAEEYLKDAKLMYENKRFHHISLPIIFAIEELGSCRIILDKLKNTAEEIELNNYDGLYKHQKSIDKIRNELEISDEKKNWLQDVWKGFPFFSPVAGRVFENDEAEKMRLFAQESMSKETADKFKNLYDDELKIHLEKGAEMRIKDSFVSFDHKTGDSSLGTPMNQHYAEVRVGAVEKMIQKFRIELEGIK</sequence>
<keyword evidence="2" id="KW-1185">Reference proteome</keyword>
<evidence type="ECO:0000313" key="1">
    <source>
        <dbReference type="EMBL" id="QLH06931.1"/>
    </source>
</evidence>
<proteinExistence type="predicted"/>
<reference evidence="1 2" key="1">
    <citation type="submission" date="2018-02" db="EMBL/GenBank/DDBJ databases">
        <title>Complete genome of Nitrosopumilus ureaphilus PS0.</title>
        <authorList>
            <person name="Qin W."/>
            <person name="Zheng Y."/>
            <person name="Stahl D.A."/>
        </authorList>
    </citation>
    <scope>NUCLEOTIDE SEQUENCE [LARGE SCALE GENOMIC DNA]</scope>
    <source>
        <strain evidence="1 2">PS0</strain>
    </source>
</reference>
<dbReference type="NCBIfam" id="TIGR04498">
    <property type="entry name" value="AbiV_defense"/>
    <property type="match status" value="1"/>
</dbReference>
<protein>
    <recommendedName>
        <fullName evidence="3">AbiV family abortive infection protein</fullName>
    </recommendedName>
</protein>
<organism evidence="1 2">
    <name type="scientific">Nitrosopumilus ureiphilus</name>
    <dbReference type="NCBI Taxonomy" id="1470067"/>
    <lineage>
        <taxon>Archaea</taxon>
        <taxon>Nitrososphaerota</taxon>
        <taxon>Nitrososphaeria</taxon>
        <taxon>Nitrosopumilales</taxon>
        <taxon>Nitrosopumilaceae</taxon>
        <taxon>Nitrosopumilus</taxon>
    </lineage>
</organism>
<dbReference type="InterPro" id="IPR030987">
    <property type="entry name" value="AbiV"/>
</dbReference>
<gene>
    <name evidence="1" type="ORF">C5F50_07490</name>
</gene>
<accession>A0A7D5M656</accession>
<dbReference type="KEGG" id="nue:C5F50_07490"/>
<evidence type="ECO:0000313" key="2">
    <source>
        <dbReference type="Proteomes" id="UP000509478"/>
    </source>
</evidence>